<keyword evidence="3" id="KW-1133">Transmembrane helix</keyword>
<dbReference type="Pfam" id="PF01066">
    <property type="entry name" value="CDP-OH_P_transf"/>
    <property type="match status" value="1"/>
</dbReference>
<dbReference type="InterPro" id="IPR048254">
    <property type="entry name" value="CDP_ALCOHOL_P_TRANSF_CS"/>
</dbReference>
<keyword evidence="1 2" id="KW-0808">Transferase</keyword>
<dbReference type="InterPro" id="IPR000462">
    <property type="entry name" value="CDP-OH_P_trans"/>
</dbReference>
<evidence type="ECO:0000256" key="1">
    <source>
        <dbReference type="ARBA" id="ARBA00022679"/>
    </source>
</evidence>
<keyword evidence="5" id="KW-1185">Reference proteome</keyword>
<dbReference type="OrthoDB" id="9777147at2"/>
<accession>A0A512B6U5</accession>
<feature type="transmembrane region" description="Helical" evidence="3">
    <location>
        <begin position="82"/>
        <end position="105"/>
    </location>
</feature>
<feature type="transmembrane region" description="Helical" evidence="3">
    <location>
        <begin position="46"/>
        <end position="70"/>
    </location>
</feature>
<comment type="caution">
    <text evidence="4">The sequence shown here is derived from an EMBL/GenBank/DDBJ whole genome shotgun (WGS) entry which is preliminary data.</text>
</comment>
<evidence type="ECO:0000313" key="4">
    <source>
        <dbReference type="EMBL" id="GEO07676.1"/>
    </source>
</evidence>
<keyword evidence="3" id="KW-0812">Transmembrane</keyword>
<dbReference type="AlphaFoldDB" id="A0A512B6U5"/>
<protein>
    <submittedName>
        <fullName evidence="4">Phosphatidylserine synthase</fullName>
    </submittedName>
</protein>
<dbReference type="Proteomes" id="UP000321513">
    <property type="component" value="Unassembled WGS sequence"/>
</dbReference>
<sequence>MKQLPNIFTLLNLFFGCIAIVFILQNGMVPVTDQNGELVLMLPEKIYWASAFIGIAAVIDFLDGLVARMLNLSSEMGKQLDSLADVVSFGVAPGIIIYQFLRLAYAQQEDGMEISSLWLLPAFIVPCAGAFRLGRFNLDKEQSFGFKGVPIPAAGLLIASFPLIYWYSNSTIAIRLMLSPWFWYALIIVIAYLMICTLPMMALKFKGLSFKNDLPKFILVGIAVVAGVIFHWLAVPVVFVAYVALSLAMPGYARGSKATNEDFAANSVQ</sequence>
<dbReference type="PROSITE" id="PS51257">
    <property type="entry name" value="PROKAR_LIPOPROTEIN"/>
    <property type="match status" value="1"/>
</dbReference>
<organism evidence="4 5">
    <name type="scientific">Segetibacter aerophilus</name>
    <dbReference type="NCBI Taxonomy" id="670293"/>
    <lineage>
        <taxon>Bacteria</taxon>
        <taxon>Pseudomonadati</taxon>
        <taxon>Bacteroidota</taxon>
        <taxon>Chitinophagia</taxon>
        <taxon>Chitinophagales</taxon>
        <taxon>Chitinophagaceae</taxon>
        <taxon>Segetibacter</taxon>
    </lineage>
</organism>
<dbReference type="EMBL" id="BJYT01000001">
    <property type="protein sequence ID" value="GEO07676.1"/>
    <property type="molecule type" value="Genomic_DNA"/>
</dbReference>
<dbReference type="RefSeq" id="WP_147201638.1">
    <property type="nucleotide sequence ID" value="NZ_BJYT01000001.1"/>
</dbReference>
<reference evidence="4 5" key="1">
    <citation type="submission" date="2019-07" db="EMBL/GenBank/DDBJ databases">
        <title>Whole genome shotgun sequence of Segetibacter aerophilus NBRC 106135.</title>
        <authorList>
            <person name="Hosoyama A."/>
            <person name="Uohara A."/>
            <person name="Ohji S."/>
            <person name="Ichikawa N."/>
        </authorList>
    </citation>
    <scope>NUCLEOTIDE SEQUENCE [LARGE SCALE GENOMIC DNA]</scope>
    <source>
        <strain evidence="4 5">NBRC 106135</strain>
    </source>
</reference>
<proteinExistence type="inferred from homology"/>
<keyword evidence="3" id="KW-0472">Membrane</keyword>
<dbReference type="GO" id="GO:0008654">
    <property type="term" value="P:phospholipid biosynthetic process"/>
    <property type="evidence" value="ECO:0007669"/>
    <property type="project" value="InterPro"/>
</dbReference>
<evidence type="ECO:0000256" key="2">
    <source>
        <dbReference type="RuleBase" id="RU003750"/>
    </source>
</evidence>
<dbReference type="InterPro" id="IPR043130">
    <property type="entry name" value="CDP-OH_PTrfase_TM_dom"/>
</dbReference>
<feature type="transmembrane region" description="Helical" evidence="3">
    <location>
        <begin position="217"/>
        <end position="245"/>
    </location>
</feature>
<feature type="transmembrane region" description="Helical" evidence="3">
    <location>
        <begin position="146"/>
        <end position="167"/>
    </location>
</feature>
<feature type="transmembrane region" description="Helical" evidence="3">
    <location>
        <begin position="7"/>
        <end position="26"/>
    </location>
</feature>
<evidence type="ECO:0000313" key="5">
    <source>
        <dbReference type="Proteomes" id="UP000321513"/>
    </source>
</evidence>
<dbReference type="GO" id="GO:0016780">
    <property type="term" value="F:phosphotransferase activity, for other substituted phosphate groups"/>
    <property type="evidence" value="ECO:0007669"/>
    <property type="project" value="InterPro"/>
</dbReference>
<gene>
    <name evidence="4" type="primary">pssA</name>
    <name evidence="4" type="ORF">SAE01_01720</name>
</gene>
<comment type="similarity">
    <text evidence="2">Belongs to the CDP-alcohol phosphatidyltransferase class-I family.</text>
</comment>
<evidence type="ECO:0000256" key="3">
    <source>
        <dbReference type="SAM" id="Phobius"/>
    </source>
</evidence>
<dbReference type="GO" id="GO:0016020">
    <property type="term" value="C:membrane"/>
    <property type="evidence" value="ECO:0007669"/>
    <property type="project" value="InterPro"/>
</dbReference>
<feature type="transmembrane region" description="Helical" evidence="3">
    <location>
        <begin position="182"/>
        <end position="205"/>
    </location>
</feature>
<feature type="transmembrane region" description="Helical" evidence="3">
    <location>
        <begin position="117"/>
        <end position="134"/>
    </location>
</feature>
<dbReference type="Gene3D" id="1.20.120.1760">
    <property type="match status" value="1"/>
</dbReference>
<name>A0A512B6U5_9BACT</name>
<dbReference type="PROSITE" id="PS00379">
    <property type="entry name" value="CDP_ALCOHOL_P_TRANSF"/>
    <property type="match status" value="1"/>
</dbReference>